<feature type="transmembrane region" description="Helical" evidence="5">
    <location>
        <begin position="6"/>
        <end position="25"/>
    </location>
</feature>
<feature type="transmembrane region" description="Helical" evidence="5">
    <location>
        <begin position="149"/>
        <end position="169"/>
    </location>
</feature>
<keyword evidence="4 5" id="KW-0472">Membrane</keyword>
<comment type="subcellular location">
    <subcellularLocation>
        <location evidence="1">Membrane</location>
        <topology evidence="1">Multi-pass membrane protein</topology>
    </subcellularLocation>
</comment>
<dbReference type="PANTHER" id="PTHR30249:SF0">
    <property type="entry name" value="PLASTIDAL GLYCOLATE_GLYCERATE TRANSLOCATOR 1, CHLOROPLASTIC"/>
    <property type="match status" value="1"/>
</dbReference>
<evidence type="ECO:0000313" key="7">
    <source>
        <dbReference type="Proteomes" id="UP000038055"/>
    </source>
</evidence>
<dbReference type="RefSeq" id="WP_041993080.1">
    <property type="nucleotide sequence ID" value="NZ_CDOD01000034.1"/>
</dbReference>
<accession>A0A0B7HFB7</accession>
<sequence>MNTYLENPLLLLGLTFVIYYSAQILQKRYKSAFLSPVLVTTAILIGYLSIFNISHNKYEEAGTYIEFWLKPSIVALGVPLYLQISKIKRQLIPLFVSQFFGSLAGIFSVCLVAKLFGTDKEIILSLVPKSVTTPIAIEISKVLGGIPPLTVASVIITGILGSIFGFKILDFFRVKSPMGKAIAVGTASHGLGVMAAFELSEKHAVYASLGMILNGVFTAILAPPIIQLIEPWL</sequence>
<evidence type="ECO:0000256" key="1">
    <source>
        <dbReference type="ARBA" id="ARBA00004141"/>
    </source>
</evidence>
<dbReference type="EMBL" id="CDOD01000034">
    <property type="protein sequence ID" value="CEN37344.1"/>
    <property type="molecule type" value="Genomic_DNA"/>
</dbReference>
<dbReference type="AlphaFoldDB" id="A0A0B7HFB7"/>
<evidence type="ECO:0000256" key="4">
    <source>
        <dbReference type="ARBA" id="ARBA00023136"/>
    </source>
</evidence>
<protein>
    <submittedName>
        <fullName evidence="6">Inner membrane protein yohK</fullName>
    </submittedName>
</protein>
<proteinExistence type="predicted"/>
<keyword evidence="2 5" id="KW-0812">Transmembrane</keyword>
<dbReference type="eggNOG" id="COG1346">
    <property type="taxonomic scope" value="Bacteria"/>
</dbReference>
<feature type="transmembrane region" description="Helical" evidence="5">
    <location>
        <begin position="205"/>
        <end position="226"/>
    </location>
</feature>
<evidence type="ECO:0000256" key="3">
    <source>
        <dbReference type="ARBA" id="ARBA00022989"/>
    </source>
</evidence>
<evidence type="ECO:0000256" key="5">
    <source>
        <dbReference type="SAM" id="Phobius"/>
    </source>
</evidence>
<dbReference type="STRING" id="28189.CCYN74_40209"/>
<dbReference type="Pfam" id="PF04172">
    <property type="entry name" value="LrgB"/>
    <property type="match status" value="1"/>
</dbReference>
<evidence type="ECO:0000256" key="2">
    <source>
        <dbReference type="ARBA" id="ARBA00022692"/>
    </source>
</evidence>
<keyword evidence="7" id="KW-1185">Reference proteome</keyword>
<name>A0A0B7HFB7_9FLAO</name>
<feature type="transmembrane region" description="Helical" evidence="5">
    <location>
        <begin position="32"/>
        <end position="53"/>
    </location>
</feature>
<feature type="transmembrane region" description="Helical" evidence="5">
    <location>
        <begin position="94"/>
        <end position="116"/>
    </location>
</feature>
<organism evidence="6 7">
    <name type="scientific">Capnocytophaga cynodegmi</name>
    <dbReference type="NCBI Taxonomy" id="28189"/>
    <lineage>
        <taxon>Bacteria</taxon>
        <taxon>Pseudomonadati</taxon>
        <taxon>Bacteroidota</taxon>
        <taxon>Flavobacteriia</taxon>
        <taxon>Flavobacteriales</taxon>
        <taxon>Flavobacteriaceae</taxon>
        <taxon>Capnocytophaga</taxon>
    </lineage>
</organism>
<evidence type="ECO:0000313" key="6">
    <source>
        <dbReference type="EMBL" id="CEN37344.1"/>
    </source>
</evidence>
<dbReference type="InterPro" id="IPR007300">
    <property type="entry name" value="CidB/LrgB"/>
</dbReference>
<dbReference type="PANTHER" id="PTHR30249">
    <property type="entry name" value="PUTATIVE SEROTONIN TRANSPORTER"/>
    <property type="match status" value="1"/>
</dbReference>
<dbReference type="Proteomes" id="UP000038055">
    <property type="component" value="Unassembled WGS sequence"/>
</dbReference>
<dbReference type="GO" id="GO:0016020">
    <property type="term" value="C:membrane"/>
    <property type="evidence" value="ECO:0007669"/>
    <property type="project" value="UniProtKB-SubCell"/>
</dbReference>
<reference evidence="7" key="1">
    <citation type="submission" date="2015-01" db="EMBL/GenBank/DDBJ databases">
        <authorList>
            <person name="MANFREDI Pablo"/>
        </authorList>
    </citation>
    <scope>NUCLEOTIDE SEQUENCE [LARGE SCALE GENOMIC DNA]</scope>
    <source>
        <strain evidence="7">Ccyn2B</strain>
    </source>
</reference>
<gene>
    <name evidence="6" type="ORF">CCYN2B_40076</name>
</gene>
<keyword evidence="3 5" id="KW-1133">Transmembrane helix</keyword>